<dbReference type="Proteomes" id="UP000001726">
    <property type="component" value="Plasmid pET35"/>
</dbReference>
<dbReference type="KEGG" id="eta:ETA_pET350350"/>
<accession>B2VAR6</accession>
<name>B2VAR6_ERWT9</name>
<feature type="transmembrane region" description="Helical" evidence="1">
    <location>
        <begin position="163"/>
        <end position="188"/>
    </location>
</feature>
<dbReference type="EMBL" id="CU468130">
    <property type="protein sequence ID" value="CAO94835.1"/>
    <property type="molecule type" value="Genomic_DNA"/>
</dbReference>
<feature type="transmembrane region" description="Helical" evidence="1">
    <location>
        <begin position="52"/>
        <end position="71"/>
    </location>
</feature>
<organism evidence="2 3">
    <name type="scientific">Erwinia tasmaniensis (strain DSM 17950 / CFBP 7177 / CIP 109463 / NCPPB 4357 / Et1/99)</name>
    <dbReference type="NCBI Taxonomy" id="465817"/>
    <lineage>
        <taxon>Bacteria</taxon>
        <taxon>Pseudomonadati</taxon>
        <taxon>Pseudomonadota</taxon>
        <taxon>Gammaproteobacteria</taxon>
        <taxon>Enterobacterales</taxon>
        <taxon>Erwiniaceae</taxon>
        <taxon>Erwinia</taxon>
    </lineage>
</organism>
<gene>
    <name evidence="2" type="ordered locus">ETA_pET350350</name>
</gene>
<evidence type="ECO:0000256" key="1">
    <source>
        <dbReference type="SAM" id="Phobius"/>
    </source>
</evidence>
<dbReference type="RefSeq" id="WP_012443192.1">
    <property type="nucleotide sequence ID" value="NC_010696.1"/>
</dbReference>
<feature type="transmembrane region" description="Helical" evidence="1">
    <location>
        <begin position="208"/>
        <end position="230"/>
    </location>
</feature>
<keyword evidence="2" id="KW-0614">Plasmid</keyword>
<proteinExistence type="predicted"/>
<evidence type="ECO:0000313" key="2">
    <source>
        <dbReference type="EMBL" id="CAO94835.1"/>
    </source>
</evidence>
<dbReference type="HOGENOM" id="CLU_1193354_0_0_6"/>
<keyword evidence="3" id="KW-1185">Reference proteome</keyword>
<keyword evidence="1" id="KW-1133">Transmembrane helix</keyword>
<protein>
    <submittedName>
        <fullName evidence="2">Uncharacterized protein</fullName>
    </submittedName>
</protein>
<sequence>MSTNLETLRGMVEVQNRKTNIMAITVLVGLIALLVALNSVACLTSDMVTKHATALLSLDVLIIVASVALLVQYRRRALAKRHLDSRDMSRLFDSDHPLAMDALQKTKERGFYTYADLDKDLEGYERIQSAIEYAQTGVNRKFKVRAAKENKPARTPLSSSKGVLVAFVPLLITFAQVGVIAGVIPTINQLITGDTLPALSLHMSLREIVLYNVFPKAITVLALQVIKIVLRKI</sequence>
<reference evidence="2 3" key="1">
    <citation type="journal article" date="2008" name="Environ. Microbiol.">
        <title>The genome of Erwinia tasmaniensis strain Et1/99, a non-pathogenic bacterium in the genus Erwinia.</title>
        <authorList>
            <person name="Kube M."/>
            <person name="Migdoll A.M."/>
            <person name="Mueller I."/>
            <person name="Kuhl H."/>
            <person name="Beck A."/>
            <person name="Reinhardt R."/>
            <person name="Geider K."/>
        </authorList>
    </citation>
    <scope>NUCLEOTIDE SEQUENCE [LARGE SCALE GENOMIC DNA]</scope>
    <source>
        <strain evidence="3">DSM 17950 / CFBP 7177 / CIP 109463 / NCPPB 4357 / Et1/99</strain>
        <plasmid evidence="3">pET35</plasmid>
    </source>
</reference>
<geneLocation type="plasmid" evidence="2 3">
    <name>pET35</name>
</geneLocation>
<feature type="transmembrane region" description="Helical" evidence="1">
    <location>
        <begin position="21"/>
        <end position="40"/>
    </location>
</feature>
<keyword evidence="1" id="KW-0472">Membrane</keyword>
<dbReference type="AlphaFoldDB" id="B2VAR6"/>
<keyword evidence="1" id="KW-0812">Transmembrane</keyword>
<evidence type="ECO:0000313" key="3">
    <source>
        <dbReference type="Proteomes" id="UP000001726"/>
    </source>
</evidence>